<gene>
    <name evidence="3" type="ORF">HKK74_13815</name>
</gene>
<comment type="caution">
    <text evidence="3">The sequence shown here is derived from an EMBL/GenBank/DDBJ whole genome shotgun (WGS) entry which is preliminary data.</text>
</comment>
<dbReference type="InterPro" id="IPR001387">
    <property type="entry name" value="Cro/C1-type_HTH"/>
</dbReference>
<dbReference type="EMBL" id="JABVEC010000009">
    <property type="protein sequence ID" value="MBC6466572.1"/>
    <property type="molecule type" value="Genomic_DNA"/>
</dbReference>
<dbReference type="RefSeq" id="WP_187243595.1">
    <property type="nucleotide sequence ID" value="NZ_BAAAOK010000013.1"/>
</dbReference>
<sequence>MATTPKLYRDYEPDYAVPPGETIREFLDELGMTQRQLAARLALSLKHVNQLIQGLVPLSPEVAARLELVTGMPARLWNRLEADYQTAQVRLPAKRGPRRTR</sequence>
<feature type="domain" description="HTH cro/C1-type" evidence="2">
    <location>
        <begin position="23"/>
        <end position="77"/>
    </location>
</feature>
<evidence type="ECO:0000259" key="2">
    <source>
        <dbReference type="PROSITE" id="PS50943"/>
    </source>
</evidence>
<dbReference type="InterPro" id="IPR013430">
    <property type="entry name" value="Toxin_antidote_HigA"/>
</dbReference>
<dbReference type="PROSITE" id="PS50943">
    <property type="entry name" value="HTH_CROC1"/>
    <property type="match status" value="1"/>
</dbReference>
<dbReference type="Gene3D" id="1.10.260.40">
    <property type="entry name" value="lambda repressor-like DNA-binding domains"/>
    <property type="match status" value="1"/>
</dbReference>
<proteinExistence type="predicted"/>
<accession>A0ABR7LQ08</accession>
<keyword evidence="1" id="KW-0238">DNA-binding</keyword>
<protein>
    <submittedName>
        <fullName evidence="3">HigA family addiction module antidote protein</fullName>
    </submittedName>
</protein>
<name>A0ABR7LQ08_9ACTN</name>
<dbReference type="InterPro" id="IPR010982">
    <property type="entry name" value="Lambda_DNA-bd_dom_sf"/>
</dbReference>
<dbReference type="CDD" id="cd00093">
    <property type="entry name" value="HTH_XRE"/>
    <property type="match status" value="1"/>
</dbReference>
<dbReference type="PANTHER" id="PTHR36924:SF1">
    <property type="entry name" value="ANTITOXIN HIGA-1"/>
    <property type="match status" value="1"/>
</dbReference>
<dbReference type="SMART" id="SM00530">
    <property type="entry name" value="HTH_XRE"/>
    <property type="match status" value="1"/>
</dbReference>
<dbReference type="NCBIfam" id="TIGR02607">
    <property type="entry name" value="antidote_HigA"/>
    <property type="match status" value="1"/>
</dbReference>
<evidence type="ECO:0000256" key="1">
    <source>
        <dbReference type="ARBA" id="ARBA00023125"/>
    </source>
</evidence>
<dbReference type="SUPFAM" id="SSF47413">
    <property type="entry name" value="lambda repressor-like DNA-binding domains"/>
    <property type="match status" value="1"/>
</dbReference>
<reference evidence="3 4" key="1">
    <citation type="submission" date="2020-06" db="EMBL/GenBank/DDBJ databases">
        <title>Actinomadura xiongansis sp. nov., isolated from soil of Baiyangdian.</title>
        <authorList>
            <person name="Zhang X."/>
        </authorList>
    </citation>
    <scope>NUCLEOTIDE SEQUENCE [LARGE SCALE GENOMIC DNA]</scope>
    <source>
        <strain evidence="3 4">HBUM206468</strain>
    </source>
</reference>
<keyword evidence="4" id="KW-1185">Reference proteome</keyword>
<evidence type="ECO:0000313" key="4">
    <source>
        <dbReference type="Proteomes" id="UP000805614"/>
    </source>
</evidence>
<evidence type="ECO:0000313" key="3">
    <source>
        <dbReference type="EMBL" id="MBC6466572.1"/>
    </source>
</evidence>
<dbReference type="PANTHER" id="PTHR36924">
    <property type="entry name" value="ANTITOXIN HIGA-1"/>
    <property type="match status" value="1"/>
</dbReference>
<organism evidence="3 4">
    <name type="scientific">Actinomadura alba</name>
    <dbReference type="NCBI Taxonomy" id="406431"/>
    <lineage>
        <taxon>Bacteria</taxon>
        <taxon>Bacillati</taxon>
        <taxon>Actinomycetota</taxon>
        <taxon>Actinomycetes</taxon>
        <taxon>Streptosporangiales</taxon>
        <taxon>Thermomonosporaceae</taxon>
        <taxon>Actinomadura</taxon>
    </lineage>
</organism>
<dbReference type="Pfam" id="PF01381">
    <property type="entry name" value="HTH_3"/>
    <property type="match status" value="1"/>
</dbReference>
<dbReference type="Proteomes" id="UP000805614">
    <property type="component" value="Unassembled WGS sequence"/>
</dbReference>